<organism evidence="2 3">
    <name type="scientific">Lysinibacillus antri</name>
    <dbReference type="NCBI Taxonomy" id="2498145"/>
    <lineage>
        <taxon>Bacteria</taxon>
        <taxon>Bacillati</taxon>
        <taxon>Bacillota</taxon>
        <taxon>Bacilli</taxon>
        <taxon>Bacillales</taxon>
        <taxon>Bacillaceae</taxon>
        <taxon>Lysinibacillus</taxon>
    </lineage>
</organism>
<evidence type="ECO:0000313" key="3">
    <source>
        <dbReference type="Proteomes" id="UP000287910"/>
    </source>
</evidence>
<dbReference type="PROSITE" id="PS51257">
    <property type="entry name" value="PROKAR_LIPOPROTEIN"/>
    <property type="match status" value="1"/>
</dbReference>
<dbReference type="EMBL" id="RYYR01000011">
    <property type="protein sequence ID" value="RUL52174.1"/>
    <property type="molecule type" value="Genomic_DNA"/>
</dbReference>
<comment type="caution">
    <text evidence="2">The sequence shown here is derived from an EMBL/GenBank/DDBJ whole genome shotgun (WGS) entry which is preliminary data.</text>
</comment>
<dbReference type="PANTHER" id="PTHR37806:SF1">
    <property type="entry name" value="PEPTIDASE C39-LIKE DOMAIN-CONTAINING PROTEIN"/>
    <property type="match status" value="1"/>
</dbReference>
<proteinExistence type="predicted"/>
<dbReference type="Gene3D" id="3.90.70.10">
    <property type="entry name" value="Cysteine proteinases"/>
    <property type="match status" value="1"/>
</dbReference>
<dbReference type="Pfam" id="PF13529">
    <property type="entry name" value="Peptidase_C39_2"/>
    <property type="match status" value="1"/>
</dbReference>
<feature type="domain" description="Peptidase C39-like" evidence="1">
    <location>
        <begin position="140"/>
        <end position="308"/>
    </location>
</feature>
<reference evidence="2 3" key="1">
    <citation type="submission" date="2018-12" db="EMBL/GenBank/DDBJ databases">
        <title>Lysinibacillus antri sp. nov., isolated from a cave soil.</title>
        <authorList>
            <person name="Narsing Rao M.P."/>
            <person name="Zhang H."/>
            <person name="Dong Z.-Y."/>
            <person name="Niu X.-K."/>
            <person name="Zhang K."/>
            <person name="Fang B.-Z."/>
            <person name="Kang Y.-Q."/>
            <person name="Xiao M."/>
            <person name="Li W.-J."/>
        </authorList>
    </citation>
    <scope>NUCLEOTIDE SEQUENCE [LARGE SCALE GENOMIC DNA]</scope>
    <source>
        <strain evidence="2 3">SYSU K30002</strain>
    </source>
</reference>
<keyword evidence="3" id="KW-1185">Reference proteome</keyword>
<name>A0A3S0RJ84_9BACI</name>
<gene>
    <name evidence="2" type="ORF">EK386_10000</name>
</gene>
<dbReference type="PANTHER" id="PTHR37806">
    <property type="entry name" value="LMO0724 PROTEIN"/>
    <property type="match status" value="1"/>
</dbReference>
<accession>A0A3S0RJ84</accession>
<evidence type="ECO:0000313" key="2">
    <source>
        <dbReference type="EMBL" id="RUL52174.1"/>
    </source>
</evidence>
<dbReference type="Proteomes" id="UP000287910">
    <property type="component" value="Unassembled WGS sequence"/>
</dbReference>
<sequence>MIGRKQNSSKILVLFSSSFLLLGCSSNTLESSPIALHSYASTSDELTIQTVEFNTEKSVINVAVRVYDFFSGVEIANEVVNNEGKVTFEGFQQDEPYEVVIYRILPNEEWLEQTREVIVFDSQKPTVAIETFNSSVKDSLSVPVVKQNPELPNGCEVTALAAILNYYGVKADKVDLAKNYLPKEPFTFKDNVRYGPDPNVAYAGDPALKKGGYYVYASPIVDVANQVLFENSSDYKAMNLSDASKKEIINYVQSGVPVLAWVTIDLKKPRTSGHWIIKGTNEKHATYMNLHAVVMTGYKDGKVTVMNPLTGYETIDENVFFSSFESLGSHAIVIL</sequence>
<evidence type="ECO:0000259" key="1">
    <source>
        <dbReference type="Pfam" id="PF13529"/>
    </source>
</evidence>
<dbReference type="RefSeq" id="WP_126659022.1">
    <property type="nucleotide sequence ID" value="NZ_RYYR01000011.1"/>
</dbReference>
<dbReference type="InterPro" id="IPR039564">
    <property type="entry name" value="Peptidase_C39-like"/>
</dbReference>
<protein>
    <recommendedName>
        <fullName evidence="1">Peptidase C39-like domain-containing protein</fullName>
    </recommendedName>
</protein>
<dbReference type="AlphaFoldDB" id="A0A3S0RJ84"/>